<gene>
    <name evidence="9" type="primary">gpsB</name>
    <name evidence="10" type="ORF">DOS76_07490</name>
    <name evidence="9" type="ORF">DOS83_06740</name>
    <name evidence="8" type="ORF">I9026_01370</name>
</gene>
<dbReference type="AlphaFoldDB" id="A0A2K3ZCQ6"/>
<sequence length="112" mass="12934">MSDVSLKLSAKDIYEKDFEKTMFRGYRPEEVDAFLDDIIADYQKMADLNNEVIKLSEENNKLRKEVEDLRIRVASGRSQDPKSFSNQSVNQSNNNVDILKRISNLEKAVFGK</sequence>
<evidence type="ECO:0000256" key="5">
    <source>
        <dbReference type="ARBA" id="ARBA00023054"/>
    </source>
</evidence>
<dbReference type="GO" id="GO:0008360">
    <property type="term" value="P:regulation of cell shape"/>
    <property type="evidence" value="ECO:0007669"/>
    <property type="project" value="UniProtKB-KW"/>
</dbReference>
<name>A0A2K3ZCQ6_9STAP</name>
<dbReference type="NCBIfam" id="TIGR03544">
    <property type="entry name" value="DivI1A_domain"/>
    <property type="match status" value="1"/>
</dbReference>
<dbReference type="Proteomes" id="UP000256562">
    <property type="component" value="Unassembled WGS sequence"/>
</dbReference>
<comment type="subcellular location">
    <subcellularLocation>
        <location evidence="1">Cytoplasm</location>
    </subcellularLocation>
</comment>
<dbReference type="GeneID" id="48058332"/>
<keyword evidence="2" id="KW-0963">Cytoplasm</keyword>
<evidence type="ECO:0000256" key="2">
    <source>
        <dbReference type="ARBA" id="ARBA00022490"/>
    </source>
</evidence>
<dbReference type="KEGG" id="sfq:C7J90_08845"/>
<dbReference type="EMBL" id="QKXQ01000317">
    <property type="protein sequence ID" value="REH95094.1"/>
    <property type="molecule type" value="Genomic_DNA"/>
</dbReference>
<feature type="coiled-coil region" evidence="7">
    <location>
        <begin position="45"/>
        <end position="79"/>
    </location>
</feature>
<dbReference type="PANTHER" id="PTHR35794">
    <property type="entry name" value="CELL DIVISION PROTEIN DIVIVA"/>
    <property type="match status" value="1"/>
</dbReference>
<dbReference type="EMBL" id="QKYD01000114">
    <property type="protein sequence ID" value="REI21136.1"/>
    <property type="molecule type" value="Genomic_DNA"/>
</dbReference>
<evidence type="ECO:0000313" key="9">
    <source>
        <dbReference type="EMBL" id="REH95094.1"/>
    </source>
</evidence>
<dbReference type="GO" id="GO:0051301">
    <property type="term" value="P:cell division"/>
    <property type="evidence" value="ECO:0007669"/>
    <property type="project" value="UniProtKB-KW"/>
</dbReference>
<evidence type="ECO:0000313" key="13">
    <source>
        <dbReference type="Proteomes" id="UP000597038"/>
    </source>
</evidence>
<dbReference type="RefSeq" id="WP_103208958.1">
    <property type="nucleotide sequence ID" value="NZ_CAJUZQ010000014.1"/>
</dbReference>
<keyword evidence="5 7" id="KW-0175">Coiled coil</keyword>
<accession>A0A2K3ZCQ6</accession>
<evidence type="ECO:0000256" key="3">
    <source>
        <dbReference type="ARBA" id="ARBA00022618"/>
    </source>
</evidence>
<dbReference type="Gene3D" id="6.10.250.660">
    <property type="match status" value="1"/>
</dbReference>
<keyword evidence="3 9" id="KW-0132">Cell division</keyword>
<dbReference type="InterPro" id="IPR011229">
    <property type="entry name" value="Cell_cycle_GpsB"/>
</dbReference>
<dbReference type="Proteomes" id="UP000597038">
    <property type="component" value="Unassembled WGS sequence"/>
</dbReference>
<protein>
    <submittedName>
        <fullName evidence="9">Cell division regulator GpsB</fullName>
    </submittedName>
</protein>
<reference evidence="8 13" key="2">
    <citation type="submission" date="2020-12" db="EMBL/GenBank/DDBJ databases">
        <title>Genomic analysis of Staphylococcus felis from a cat with skin infection.</title>
        <authorList>
            <person name="Aslantas O."/>
            <person name="Keskin O."/>
            <person name="Buyukaltay K."/>
            <person name="Gullu Yucetepe A."/>
        </authorList>
    </citation>
    <scope>NUCLEOTIDE SEQUENCE [LARGE SCALE GENOMIC DNA]</scope>
    <source>
        <strain evidence="8 13">HARRANVET</strain>
    </source>
</reference>
<keyword evidence="6" id="KW-0131">Cell cycle</keyword>
<proteinExistence type="predicted"/>
<evidence type="ECO:0000256" key="6">
    <source>
        <dbReference type="ARBA" id="ARBA00023306"/>
    </source>
</evidence>
<dbReference type="OrthoDB" id="389699at2"/>
<evidence type="ECO:0000256" key="1">
    <source>
        <dbReference type="ARBA" id="ARBA00004496"/>
    </source>
</evidence>
<dbReference type="Pfam" id="PF05103">
    <property type="entry name" value="DivIVA"/>
    <property type="match status" value="1"/>
</dbReference>
<evidence type="ECO:0000313" key="8">
    <source>
        <dbReference type="EMBL" id="MBH9580033.1"/>
    </source>
</evidence>
<dbReference type="InterPro" id="IPR007793">
    <property type="entry name" value="DivIVA_fam"/>
</dbReference>
<evidence type="ECO:0000313" key="11">
    <source>
        <dbReference type="Proteomes" id="UP000256337"/>
    </source>
</evidence>
<comment type="caution">
    <text evidence="9">The sequence shown here is derived from an EMBL/GenBank/DDBJ whole genome shotgun (WGS) entry which is preliminary data.</text>
</comment>
<evidence type="ECO:0000313" key="12">
    <source>
        <dbReference type="Proteomes" id="UP000256562"/>
    </source>
</evidence>
<organism evidence="9 12">
    <name type="scientific">Staphylococcus felis</name>
    <dbReference type="NCBI Taxonomy" id="46127"/>
    <lineage>
        <taxon>Bacteria</taxon>
        <taxon>Bacillati</taxon>
        <taxon>Bacillota</taxon>
        <taxon>Bacilli</taxon>
        <taxon>Bacillales</taxon>
        <taxon>Staphylococcaceae</taxon>
        <taxon>Staphylococcus</taxon>
    </lineage>
</organism>
<dbReference type="PANTHER" id="PTHR35794:SF1">
    <property type="entry name" value="CELL CYCLE PROTEIN GPSB"/>
    <property type="match status" value="1"/>
</dbReference>
<keyword evidence="4" id="KW-0133">Cell shape</keyword>
<evidence type="ECO:0000256" key="7">
    <source>
        <dbReference type="SAM" id="Coils"/>
    </source>
</evidence>
<evidence type="ECO:0000313" key="10">
    <source>
        <dbReference type="EMBL" id="REI21136.1"/>
    </source>
</evidence>
<dbReference type="EMBL" id="JAEDAQ010000001">
    <property type="protein sequence ID" value="MBH9580033.1"/>
    <property type="molecule type" value="Genomic_DNA"/>
</dbReference>
<reference evidence="11 12" key="1">
    <citation type="journal article" date="2018" name="Vet. Microbiol.">
        <title>Characterisation of Staphylococcus felis isolated from cats using whole genome sequencing.</title>
        <authorList>
            <person name="Worthing K."/>
            <person name="Pang S."/>
            <person name="Trott D.J."/>
            <person name="Abraham S."/>
            <person name="Coombs G.W."/>
            <person name="Jordan D."/>
            <person name="McIntyre L."/>
            <person name="Davies M.R."/>
            <person name="Norris J."/>
        </authorList>
    </citation>
    <scope>NUCLEOTIDE SEQUENCE [LARGE SCALE GENOMIC DNA]</scope>
    <source>
        <strain evidence="10 11">F25</strain>
        <strain evidence="9 12">F9</strain>
    </source>
</reference>
<dbReference type="NCBIfam" id="NF010725">
    <property type="entry name" value="PRK14127.1"/>
    <property type="match status" value="1"/>
</dbReference>
<dbReference type="Proteomes" id="UP000256337">
    <property type="component" value="Unassembled WGS sequence"/>
</dbReference>
<keyword evidence="13" id="KW-1185">Reference proteome</keyword>
<dbReference type="PIRSF" id="PIRSF029938">
    <property type="entry name" value="UCP029938"/>
    <property type="match status" value="1"/>
</dbReference>
<evidence type="ECO:0000256" key="4">
    <source>
        <dbReference type="ARBA" id="ARBA00022960"/>
    </source>
</evidence>
<dbReference type="InterPro" id="IPR019933">
    <property type="entry name" value="DivIVA_domain"/>
</dbReference>
<dbReference type="GO" id="GO:0005737">
    <property type="term" value="C:cytoplasm"/>
    <property type="evidence" value="ECO:0007669"/>
    <property type="project" value="UniProtKB-SubCell"/>
</dbReference>